<feature type="region of interest" description="Disordered" evidence="1">
    <location>
        <begin position="85"/>
        <end position="213"/>
    </location>
</feature>
<name>A0A317SLV5_9PEZI</name>
<feature type="compositionally biased region" description="Basic residues" evidence="1">
    <location>
        <begin position="96"/>
        <end position="105"/>
    </location>
</feature>
<feature type="compositionally biased region" description="Basic and acidic residues" evidence="1">
    <location>
        <begin position="272"/>
        <end position="284"/>
    </location>
</feature>
<organism evidence="2 3">
    <name type="scientific">Tuber magnatum</name>
    <name type="common">white Piedmont truffle</name>
    <dbReference type="NCBI Taxonomy" id="42249"/>
    <lineage>
        <taxon>Eukaryota</taxon>
        <taxon>Fungi</taxon>
        <taxon>Dikarya</taxon>
        <taxon>Ascomycota</taxon>
        <taxon>Pezizomycotina</taxon>
        <taxon>Pezizomycetes</taxon>
        <taxon>Pezizales</taxon>
        <taxon>Tuberaceae</taxon>
        <taxon>Tuber</taxon>
    </lineage>
</organism>
<feature type="compositionally biased region" description="Polar residues" evidence="1">
    <location>
        <begin position="147"/>
        <end position="159"/>
    </location>
</feature>
<comment type="caution">
    <text evidence="2">The sequence shown here is derived from an EMBL/GenBank/DDBJ whole genome shotgun (WGS) entry which is preliminary data.</text>
</comment>
<feature type="compositionally biased region" description="Low complexity" evidence="1">
    <location>
        <begin position="348"/>
        <end position="371"/>
    </location>
</feature>
<feature type="compositionally biased region" description="Basic and acidic residues" evidence="1">
    <location>
        <begin position="28"/>
        <end position="49"/>
    </location>
</feature>
<evidence type="ECO:0000256" key="1">
    <source>
        <dbReference type="SAM" id="MobiDB-lite"/>
    </source>
</evidence>
<gene>
    <name evidence="2" type="ORF">C7212DRAFT_209369</name>
</gene>
<accession>A0A317SLV5</accession>
<feature type="region of interest" description="Disordered" evidence="1">
    <location>
        <begin position="343"/>
        <end position="446"/>
    </location>
</feature>
<dbReference type="EMBL" id="PYWC01000058">
    <property type="protein sequence ID" value="PWW74627.1"/>
    <property type="molecule type" value="Genomic_DNA"/>
</dbReference>
<evidence type="ECO:0000313" key="3">
    <source>
        <dbReference type="Proteomes" id="UP000246991"/>
    </source>
</evidence>
<proteinExistence type="predicted"/>
<protein>
    <submittedName>
        <fullName evidence="2">Uncharacterized protein</fullName>
    </submittedName>
</protein>
<dbReference type="AlphaFoldDB" id="A0A317SLV5"/>
<evidence type="ECO:0000313" key="2">
    <source>
        <dbReference type="EMBL" id="PWW74627.1"/>
    </source>
</evidence>
<feature type="region of interest" description="Disordered" evidence="1">
    <location>
        <begin position="227"/>
        <end position="284"/>
    </location>
</feature>
<keyword evidence="3" id="KW-1185">Reference proteome</keyword>
<reference evidence="2 3" key="1">
    <citation type="submission" date="2018-03" db="EMBL/GenBank/DDBJ databases">
        <title>Genomes of Pezizomycetes fungi and the evolution of truffles.</title>
        <authorList>
            <person name="Murat C."/>
            <person name="Payen T."/>
            <person name="Noel B."/>
            <person name="Kuo A."/>
            <person name="Martin F.M."/>
        </authorList>
    </citation>
    <scope>NUCLEOTIDE SEQUENCE [LARGE SCALE GENOMIC DNA]</scope>
    <source>
        <strain evidence="2">091103-1</strain>
    </source>
</reference>
<dbReference type="OrthoDB" id="5422667at2759"/>
<sequence>MSSPLSSPPVEESGAGPPSSEAQIVISKEVRREKTLNTAKSDRAAKRSVTDGSINTEGFGRVASEWRVAKGRSKTMHNVITLSDDEDHLAREIPERKKKVVRQRKSTAVSEGTKKGAKGATAAAAKGKGKGKGKAVNDSEDDGTFSDEASIQHPTSSPSDVAADDIVALHPEQTPGRRGPGDQVMIAVAIESPSKPARKHKSTAGDAEEIDLPADVMESNSDLMHEMPQHDHESALSSPKPVVPAKRAVSGASTGRRKKKTKQEVEDEDMNWDEKPKKTAKKDVVKSRVTKVLDAAVEATAAIEDEIGVEAPQPKPAVKGRAAKAKAVRKLPVEVGEVVEQNLEEVAKAPAPLKTPTKSKTTKATATASSSETGDKEETPAPTESRAGIKSPGPETETTPAPPERKSATPAPDSIKAPTTTPGRVPFRVGLSRKSKIPSLLRGFRK</sequence>
<feature type="region of interest" description="Disordered" evidence="1">
    <location>
        <begin position="1"/>
        <end position="60"/>
    </location>
</feature>
<dbReference type="Proteomes" id="UP000246991">
    <property type="component" value="Unassembled WGS sequence"/>
</dbReference>